<dbReference type="Pfam" id="PF13579">
    <property type="entry name" value="Glyco_trans_4_4"/>
    <property type="match status" value="1"/>
</dbReference>
<keyword evidence="5" id="KW-1185">Reference proteome</keyword>
<dbReference type="Gene3D" id="3.40.50.2000">
    <property type="entry name" value="Glycogen Phosphorylase B"/>
    <property type="match status" value="2"/>
</dbReference>
<feature type="domain" description="Glycosyl transferase family 1" evidence="2">
    <location>
        <begin position="152"/>
        <end position="310"/>
    </location>
</feature>
<accession>A0A927IRJ4</accession>
<name>A0A927IRJ4_9HYPH</name>
<feature type="domain" description="Glycosyltransferase subfamily 4-like N-terminal" evidence="3">
    <location>
        <begin position="16"/>
        <end position="142"/>
    </location>
</feature>
<evidence type="ECO:0000313" key="5">
    <source>
        <dbReference type="Proteomes" id="UP000654108"/>
    </source>
</evidence>
<keyword evidence="1" id="KW-1133">Transmembrane helix</keyword>
<dbReference type="AlphaFoldDB" id="A0A927IRJ4"/>
<dbReference type="SUPFAM" id="SSF53756">
    <property type="entry name" value="UDP-Glycosyltransferase/glycogen phosphorylase"/>
    <property type="match status" value="1"/>
</dbReference>
<dbReference type="GO" id="GO:0016757">
    <property type="term" value="F:glycosyltransferase activity"/>
    <property type="evidence" value="ECO:0007669"/>
    <property type="project" value="InterPro"/>
</dbReference>
<sequence length="352" mass="37441">MATLKAALEARGENTLSVRFRATRGGRSAWLSPFVTLLFCLAMVVSRLRGQLDLVHINLSQDGSTYRKFLVAACARLLGLPYVLHLHGAEYHKFWPARGVLAFCIRTLFEGAARVVVLGSVWRDLIAERAPAAASRVVIIPNASLPPTPTHQPPKHQAHILFLGRIGERKGVPQLGEALHRMAGLANWKATIAGDGAVEAAREAARTYGISDRVDLPGWVGPETVAELLSTADILVLPSFAENLPVSVIEGMGAGLAVVTTPVGAVRDIIIDGQTGLLAQPGDVEGLAAALTRLVNDPSLREHLGAAAKAFHADHLHPTPFAEAMVRAWRAAAARPAPVHATPALLEQGSEP</sequence>
<evidence type="ECO:0000256" key="1">
    <source>
        <dbReference type="SAM" id="Phobius"/>
    </source>
</evidence>
<dbReference type="InterPro" id="IPR028098">
    <property type="entry name" value="Glyco_trans_4-like_N"/>
</dbReference>
<dbReference type="EMBL" id="JACYFU010000004">
    <property type="protein sequence ID" value="MBD8066765.1"/>
    <property type="molecule type" value="Genomic_DNA"/>
</dbReference>
<comment type="caution">
    <text evidence="4">The sequence shown here is derived from an EMBL/GenBank/DDBJ whole genome shotgun (WGS) entry which is preliminary data.</text>
</comment>
<keyword evidence="1" id="KW-0812">Transmembrane</keyword>
<protein>
    <submittedName>
        <fullName evidence="4">Glycosyltransferase family 4 protein</fullName>
    </submittedName>
</protein>
<proteinExistence type="predicted"/>
<dbReference type="Proteomes" id="UP000654108">
    <property type="component" value="Unassembled WGS sequence"/>
</dbReference>
<evidence type="ECO:0000313" key="4">
    <source>
        <dbReference type="EMBL" id="MBD8066765.1"/>
    </source>
</evidence>
<feature type="transmembrane region" description="Helical" evidence="1">
    <location>
        <begin position="29"/>
        <end position="48"/>
    </location>
</feature>
<reference evidence="4" key="1">
    <citation type="submission" date="2020-09" db="EMBL/GenBank/DDBJ databases">
        <title>Genome seq and assembly of Devosia sp.</title>
        <authorList>
            <person name="Chhetri G."/>
        </authorList>
    </citation>
    <scope>NUCLEOTIDE SEQUENCE</scope>
    <source>
        <strain evidence="4">PTR5</strain>
    </source>
</reference>
<dbReference type="InterPro" id="IPR001296">
    <property type="entry name" value="Glyco_trans_1"/>
</dbReference>
<keyword evidence="1" id="KW-0472">Membrane</keyword>
<evidence type="ECO:0000259" key="3">
    <source>
        <dbReference type="Pfam" id="PF13579"/>
    </source>
</evidence>
<organism evidence="4 5">
    <name type="scientific">Devosia oryzisoli</name>
    <dbReference type="NCBI Taxonomy" id="2774138"/>
    <lineage>
        <taxon>Bacteria</taxon>
        <taxon>Pseudomonadati</taxon>
        <taxon>Pseudomonadota</taxon>
        <taxon>Alphaproteobacteria</taxon>
        <taxon>Hyphomicrobiales</taxon>
        <taxon>Devosiaceae</taxon>
        <taxon>Devosia</taxon>
    </lineage>
</organism>
<dbReference type="PANTHER" id="PTHR12526">
    <property type="entry name" value="GLYCOSYLTRANSFERASE"/>
    <property type="match status" value="1"/>
</dbReference>
<dbReference type="CDD" id="cd03801">
    <property type="entry name" value="GT4_PimA-like"/>
    <property type="match status" value="1"/>
</dbReference>
<dbReference type="Pfam" id="PF00534">
    <property type="entry name" value="Glycos_transf_1"/>
    <property type="match status" value="1"/>
</dbReference>
<dbReference type="PANTHER" id="PTHR12526:SF631">
    <property type="entry name" value="BLL6306 PROTEIN"/>
    <property type="match status" value="1"/>
</dbReference>
<evidence type="ECO:0000259" key="2">
    <source>
        <dbReference type="Pfam" id="PF00534"/>
    </source>
</evidence>
<gene>
    <name evidence="4" type="ORF">IC608_14920</name>
</gene>